<dbReference type="RefSeq" id="WP_074520566.1">
    <property type="nucleotide sequence ID" value="NZ_FNHZ01000001.1"/>
</dbReference>
<protein>
    <submittedName>
        <fullName evidence="2">Acetyltransferase (GNAT) family protein</fullName>
    </submittedName>
</protein>
<dbReference type="PROSITE" id="PS51186">
    <property type="entry name" value="GNAT"/>
    <property type="match status" value="1"/>
</dbReference>
<dbReference type="CDD" id="cd04301">
    <property type="entry name" value="NAT_SF"/>
    <property type="match status" value="1"/>
</dbReference>
<evidence type="ECO:0000313" key="2">
    <source>
        <dbReference type="EMBL" id="SDM44396.1"/>
    </source>
</evidence>
<sequence length="167" mass="19703">MKLKKQKYNFENLDQFLSIIMDTELADLYYPSGKFLEKELEEAKNIDEIYLIKDEDINEDIGVLWFNKKGIFHAFPYLHLIVVKKEFQAKGYGRALLELFEKEALEDNGKSLIKNKVFLLVNEKNEKATKLYVGQGYKKQGELKGLYRKELKEYLMGKELKRYEGSI</sequence>
<gene>
    <name evidence="2" type="ORF">SAMN05216544_0271</name>
</gene>
<dbReference type="Proteomes" id="UP000187651">
    <property type="component" value="Unassembled WGS sequence"/>
</dbReference>
<dbReference type="InterPro" id="IPR016181">
    <property type="entry name" value="Acyl_CoA_acyltransferase"/>
</dbReference>
<evidence type="ECO:0000259" key="1">
    <source>
        <dbReference type="PROSITE" id="PS51186"/>
    </source>
</evidence>
<dbReference type="InterPro" id="IPR000182">
    <property type="entry name" value="GNAT_dom"/>
</dbReference>
<feature type="domain" description="N-acetyltransferase" evidence="1">
    <location>
        <begin position="8"/>
        <end position="161"/>
    </location>
</feature>
<dbReference type="Pfam" id="PF13508">
    <property type="entry name" value="Acetyltransf_7"/>
    <property type="match status" value="1"/>
</dbReference>
<dbReference type="AlphaFoldDB" id="A0A1G9T9S3"/>
<dbReference type="SUPFAM" id="SSF55729">
    <property type="entry name" value="Acyl-CoA N-acyltransferases (Nat)"/>
    <property type="match status" value="1"/>
</dbReference>
<dbReference type="Gene3D" id="3.40.630.30">
    <property type="match status" value="1"/>
</dbReference>
<organism evidence="2 3">
    <name type="scientific">Lachnospira pectinoschiza</name>
    <dbReference type="NCBI Taxonomy" id="28052"/>
    <lineage>
        <taxon>Bacteria</taxon>
        <taxon>Bacillati</taxon>
        <taxon>Bacillota</taxon>
        <taxon>Clostridia</taxon>
        <taxon>Lachnospirales</taxon>
        <taxon>Lachnospiraceae</taxon>
        <taxon>Lachnospira</taxon>
    </lineage>
</organism>
<keyword evidence="3" id="KW-1185">Reference proteome</keyword>
<reference evidence="3" key="1">
    <citation type="submission" date="2016-10" db="EMBL/GenBank/DDBJ databases">
        <authorList>
            <person name="Varghese N."/>
            <person name="Submissions S."/>
        </authorList>
    </citation>
    <scope>NUCLEOTIDE SEQUENCE [LARGE SCALE GENOMIC DNA]</scope>
    <source>
        <strain evidence="3">M83</strain>
    </source>
</reference>
<name>A0A1G9T9S3_9FIRM</name>
<proteinExistence type="predicted"/>
<dbReference type="OrthoDB" id="9795206at2"/>
<evidence type="ECO:0000313" key="3">
    <source>
        <dbReference type="Proteomes" id="UP000187651"/>
    </source>
</evidence>
<dbReference type="GO" id="GO:0016747">
    <property type="term" value="F:acyltransferase activity, transferring groups other than amino-acyl groups"/>
    <property type="evidence" value="ECO:0007669"/>
    <property type="project" value="InterPro"/>
</dbReference>
<dbReference type="EMBL" id="FNHZ01000001">
    <property type="protein sequence ID" value="SDM44396.1"/>
    <property type="molecule type" value="Genomic_DNA"/>
</dbReference>
<accession>A0A1G9T9S3</accession>
<keyword evidence="2" id="KW-0808">Transferase</keyword>